<dbReference type="SUPFAM" id="SSF53335">
    <property type="entry name" value="S-adenosyl-L-methionine-dependent methyltransferases"/>
    <property type="match status" value="1"/>
</dbReference>
<evidence type="ECO:0000259" key="4">
    <source>
        <dbReference type="Pfam" id="PF08241"/>
    </source>
</evidence>
<dbReference type="Proteomes" id="UP000233440">
    <property type="component" value="Unassembled WGS sequence"/>
</dbReference>
<evidence type="ECO:0000256" key="2">
    <source>
        <dbReference type="ARBA" id="ARBA00022603"/>
    </source>
</evidence>
<dbReference type="PANTHER" id="PTHR44942">
    <property type="entry name" value="METHYLTRANSF_11 DOMAIN-CONTAINING PROTEIN"/>
    <property type="match status" value="1"/>
</dbReference>
<organism evidence="5 6">
    <name type="scientific">Heyndrickxia camelliae</name>
    <dbReference type="NCBI Taxonomy" id="1707093"/>
    <lineage>
        <taxon>Bacteria</taxon>
        <taxon>Bacillati</taxon>
        <taxon>Bacillota</taxon>
        <taxon>Bacilli</taxon>
        <taxon>Bacillales</taxon>
        <taxon>Bacillaceae</taxon>
        <taxon>Heyndrickxia</taxon>
    </lineage>
</organism>
<evidence type="ECO:0000256" key="3">
    <source>
        <dbReference type="ARBA" id="ARBA00022679"/>
    </source>
</evidence>
<comment type="caution">
    <text evidence="5">The sequence shown here is derived from an EMBL/GenBank/DDBJ whole genome shotgun (WGS) entry which is preliminary data.</text>
</comment>
<sequence length="258" mass="29661">MSQTKKDVQEQFGKSAESYVESKVHKDGKDLQMLIEMATLTGNEKLLDIATGGGHTANTFASRVKSIIALDLTKEMLLAAEKFITGNGHQNVQFVEGDAENIPYANETFDVVTCRIAPHHFPNILDFISEVNRVLKENGQFLLDDNVVPEAKEYDIFYNTIEKIRDYSHFRAWKKSEWLQMLEANGFEVEEWHRFEKVFSFEPWCDRMNVSDIEKKKLTKIIINASDDVKRKFAIKIEDNQVVSFKGEAIVLKAVKKY</sequence>
<dbReference type="EMBL" id="PIQO01000007">
    <property type="protein sequence ID" value="PKR85004.1"/>
    <property type="molecule type" value="Genomic_DNA"/>
</dbReference>
<keyword evidence="2 5" id="KW-0489">Methyltransferase</keyword>
<dbReference type="GO" id="GO:0008757">
    <property type="term" value="F:S-adenosylmethionine-dependent methyltransferase activity"/>
    <property type="evidence" value="ECO:0007669"/>
    <property type="project" value="InterPro"/>
</dbReference>
<keyword evidence="3 5" id="KW-0808">Transferase</keyword>
<dbReference type="InterPro" id="IPR013216">
    <property type="entry name" value="Methyltransf_11"/>
</dbReference>
<dbReference type="RefSeq" id="WP_101354369.1">
    <property type="nucleotide sequence ID" value="NZ_PIQO01000007.1"/>
</dbReference>
<dbReference type="InterPro" id="IPR029063">
    <property type="entry name" value="SAM-dependent_MTases_sf"/>
</dbReference>
<evidence type="ECO:0000313" key="5">
    <source>
        <dbReference type="EMBL" id="PKR85004.1"/>
    </source>
</evidence>
<dbReference type="OrthoDB" id="43862at2"/>
<evidence type="ECO:0000313" key="6">
    <source>
        <dbReference type="Proteomes" id="UP000233440"/>
    </source>
</evidence>
<protein>
    <submittedName>
        <fullName evidence="5">SAM-dependent methyltransferase</fullName>
    </submittedName>
</protein>
<gene>
    <name evidence="5" type="ORF">CWO92_11625</name>
</gene>
<dbReference type="Gene3D" id="3.40.50.150">
    <property type="entry name" value="Vaccinia Virus protein VP39"/>
    <property type="match status" value="1"/>
</dbReference>
<dbReference type="InterPro" id="IPR051052">
    <property type="entry name" value="Diverse_substrate_MTase"/>
</dbReference>
<dbReference type="CDD" id="cd02440">
    <property type="entry name" value="AdoMet_MTases"/>
    <property type="match status" value="1"/>
</dbReference>
<feature type="domain" description="Methyltransferase type 11" evidence="4">
    <location>
        <begin position="47"/>
        <end position="142"/>
    </location>
</feature>
<proteinExistence type="inferred from homology"/>
<reference evidence="5 6" key="1">
    <citation type="submission" date="2017-11" db="EMBL/GenBank/DDBJ databases">
        <title>Bacillus camelliae sp. nov., isolated from pu'er tea.</title>
        <authorList>
            <person name="Niu L."/>
        </authorList>
    </citation>
    <scope>NUCLEOTIDE SEQUENCE [LARGE SCALE GENOMIC DNA]</scope>
    <source>
        <strain evidence="5 6">7578-1</strain>
    </source>
</reference>
<accession>A0A2N3LKB5</accession>
<evidence type="ECO:0000256" key="1">
    <source>
        <dbReference type="ARBA" id="ARBA00008361"/>
    </source>
</evidence>
<dbReference type="GO" id="GO:0032259">
    <property type="term" value="P:methylation"/>
    <property type="evidence" value="ECO:0007669"/>
    <property type="project" value="UniProtKB-KW"/>
</dbReference>
<comment type="similarity">
    <text evidence="1">Belongs to the methyltransferase superfamily.</text>
</comment>
<name>A0A2N3LKB5_9BACI</name>
<dbReference type="Pfam" id="PF08241">
    <property type="entry name" value="Methyltransf_11"/>
    <property type="match status" value="1"/>
</dbReference>
<dbReference type="AlphaFoldDB" id="A0A2N3LKB5"/>
<dbReference type="PANTHER" id="PTHR44942:SF4">
    <property type="entry name" value="METHYLTRANSFERASE TYPE 11 DOMAIN-CONTAINING PROTEIN"/>
    <property type="match status" value="1"/>
</dbReference>
<keyword evidence="6" id="KW-1185">Reference proteome</keyword>